<dbReference type="PANTHER" id="PTHR30041">
    <property type="entry name" value="ARSENATE REDUCTASE"/>
    <property type="match status" value="1"/>
</dbReference>
<dbReference type="RefSeq" id="WP_179631962.1">
    <property type="nucleotide sequence ID" value="NZ_CAXYYM010000059.1"/>
</dbReference>
<sequence>MSHPVALTLYGIPNCDTVKKARAWLAERGVAVTFHDFKKQGVPEAALDTWLAQIGWETLLNRSGTTWRRLDDATRAAVTDAASARALMLAQASVIKRPVVQWPDGRHTVGFSPERFGQLLA</sequence>
<dbReference type="CDD" id="cd03035">
    <property type="entry name" value="ArsC_Yffb"/>
    <property type="match status" value="1"/>
</dbReference>
<comment type="similarity">
    <text evidence="1 2">Belongs to the ArsC family.</text>
</comment>
<dbReference type="InterPro" id="IPR036249">
    <property type="entry name" value="Thioredoxin-like_sf"/>
</dbReference>
<evidence type="ECO:0000313" key="3">
    <source>
        <dbReference type="EMBL" id="NYG31053.1"/>
    </source>
</evidence>
<proteinExistence type="inferred from homology"/>
<evidence type="ECO:0000256" key="2">
    <source>
        <dbReference type="PROSITE-ProRule" id="PRU01282"/>
    </source>
</evidence>
<gene>
    <name evidence="3" type="ORF">BDD16_000039</name>
</gene>
<dbReference type="Pfam" id="PF03960">
    <property type="entry name" value="ArsC"/>
    <property type="match status" value="1"/>
</dbReference>
<keyword evidence="4" id="KW-1185">Reference proteome</keyword>
<evidence type="ECO:0000313" key="4">
    <source>
        <dbReference type="Proteomes" id="UP000518288"/>
    </source>
</evidence>
<dbReference type="SUPFAM" id="SSF52833">
    <property type="entry name" value="Thioredoxin-like"/>
    <property type="match status" value="1"/>
</dbReference>
<dbReference type="AlphaFoldDB" id="A0A7Y9QTC9"/>
<protein>
    <submittedName>
        <fullName evidence="3">Spx/MgsR family transcriptional regulator</fullName>
    </submittedName>
</protein>
<name>A0A7Y9QTC9_9BURK</name>
<dbReference type="NCBIfam" id="NF008107">
    <property type="entry name" value="PRK10853.1"/>
    <property type="match status" value="1"/>
</dbReference>
<accession>A0A7Y9QTC9</accession>
<dbReference type="Proteomes" id="UP000518288">
    <property type="component" value="Unassembled WGS sequence"/>
</dbReference>
<dbReference type="PANTHER" id="PTHR30041:SF8">
    <property type="entry name" value="PROTEIN YFFB"/>
    <property type="match status" value="1"/>
</dbReference>
<organism evidence="3 4">
    <name type="scientific">Sphaerotilus montanus</name>
    <dbReference type="NCBI Taxonomy" id="522889"/>
    <lineage>
        <taxon>Bacteria</taxon>
        <taxon>Pseudomonadati</taxon>
        <taxon>Pseudomonadota</taxon>
        <taxon>Betaproteobacteria</taxon>
        <taxon>Burkholderiales</taxon>
        <taxon>Sphaerotilaceae</taxon>
        <taxon>Sphaerotilus</taxon>
    </lineage>
</organism>
<comment type="caution">
    <text evidence="3">The sequence shown here is derived from an EMBL/GenBank/DDBJ whole genome shotgun (WGS) entry which is preliminary data.</text>
</comment>
<dbReference type="NCBIfam" id="TIGR01617">
    <property type="entry name" value="arsC_related"/>
    <property type="match status" value="1"/>
</dbReference>
<dbReference type="EMBL" id="JACCFH010000001">
    <property type="protein sequence ID" value="NYG31053.1"/>
    <property type="molecule type" value="Genomic_DNA"/>
</dbReference>
<evidence type="ECO:0000256" key="1">
    <source>
        <dbReference type="ARBA" id="ARBA00007198"/>
    </source>
</evidence>
<dbReference type="InterPro" id="IPR006504">
    <property type="entry name" value="Tscrpt_reg_Spx/MgsR"/>
</dbReference>
<dbReference type="Gene3D" id="3.40.30.10">
    <property type="entry name" value="Glutaredoxin"/>
    <property type="match status" value="1"/>
</dbReference>
<reference evidence="3 4" key="1">
    <citation type="submission" date="2020-07" db="EMBL/GenBank/DDBJ databases">
        <title>Genomic Encyclopedia of Archaeal and Bacterial Type Strains, Phase II (KMG-II): from individual species to whole genera.</title>
        <authorList>
            <person name="Goeker M."/>
        </authorList>
    </citation>
    <scope>NUCLEOTIDE SEQUENCE [LARGE SCALE GENOMIC DNA]</scope>
    <source>
        <strain evidence="3 4">DSM 21226</strain>
    </source>
</reference>
<dbReference type="PROSITE" id="PS51353">
    <property type="entry name" value="ARSC"/>
    <property type="match status" value="1"/>
</dbReference>
<dbReference type="InterPro" id="IPR006660">
    <property type="entry name" value="Arsenate_reductase-like"/>
</dbReference>